<dbReference type="Proteomes" id="UP000557204">
    <property type="component" value="Unassembled WGS sequence"/>
</dbReference>
<feature type="transmembrane region" description="Helical" evidence="10">
    <location>
        <begin position="16"/>
        <end position="38"/>
    </location>
</feature>
<comment type="subcellular location">
    <subcellularLocation>
        <location evidence="1 10">Cell membrane</location>
        <topology evidence="1 10">Multi-pass membrane protein</topology>
    </subcellularLocation>
</comment>
<dbReference type="Pfam" id="PF02537">
    <property type="entry name" value="CRCB"/>
    <property type="match status" value="1"/>
</dbReference>
<evidence type="ECO:0000313" key="11">
    <source>
        <dbReference type="EMBL" id="NNU26679.1"/>
    </source>
</evidence>
<evidence type="ECO:0000256" key="3">
    <source>
        <dbReference type="ARBA" id="ARBA00022692"/>
    </source>
</evidence>
<dbReference type="InterPro" id="IPR003691">
    <property type="entry name" value="FluC"/>
</dbReference>
<feature type="binding site" evidence="10">
    <location>
        <position position="90"/>
    </location>
    <ligand>
        <name>Na(+)</name>
        <dbReference type="ChEBI" id="CHEBI:29101"/>
        <note>structural</note>
    </ligand>
</feature>
<dbReference type="PANTHER" id="PTHR28259:SF1">
    <property type="entry name" value="FLUORIDE EXPORT PROTEIN 1-RELATED"/>
    <property type="match status" value="1"/>
</dbReference>
<keyword evidence="4 10" id="KW-1133">Transmembrane helix</keyword>
<keyword evidence="12" id="KW-1185">Reference proteome</keyword>
<dbReference type="GO" id="GO:0140114">
    <property type="term" value="P:cellular detoxification of fluoride"/>
    <property type="evidence" value="ECO:0007669"/>
    <property type="project" value="UniProtKB-UniRule"/>
</dbReference>
<comment type="activity regulation">
    <text evidence="10">Na(+) is not transported, but it plays an essential structural role and its presence is essential for fluoride channel function.</text>
</comment>
<keyword evidence="2 10" id="KW-1003">Cell membrane</keyword>
<feature type="transmembrane region" description="Helical" evidence="10">
    <location>
        <begin position="44"/>
        <end position="68"/>
    </location>
</feature>
<keyword evidence="6 10" id="KW-0407">Ion channel</keyword>
<keyword evidence="10" id="KW-0915">Sodium</keyword>
<comment type="caution">
    <text evidence="11">The sequence shown here is derived from an EMBL/GenBank/DDBJ whole genome shotgun (WGS) entry which is preliminary data.</text>
</comment>
<dbReference type="HAMAP" id="MF_00454">
    <property type="entry name" value="FluC"/>
    <property type="match status" value="1"/>
</dbReference>
<dbReference type="EMBL" id="JABFAJ010000007">
    <property type="protein sequence ID" value="NNU26679.1"/>
    <property type="molecule type" value="Genomic_DNA"/>
</dbReference>
<feature type="binding site" evidence="10">
    <location>
        <position position="93"/>
    </location>
    <ligand>
        <name>Na(+)</name>
        <dbReference type="ChEBI" id="CHEBI:29101"/>
        <note>structural</note>
    </ligand>
</feature>
<evidence type="ECO:0000256" key="10">
    <source>
        <dbReference type="HAMAP-Rule" id="MF_00454"/>
    </source>
</evidence>
<dbReference type="GO" id="GO:0046872">
    <property type="term" value="F:metal ion binding"/>
    <property type="evidence" value="ECO:0007669"/>
    <property type="project" value="UniProtKB-KW"/>
</dbReference>
<comment type="similarity">
    <text evidence="7 10">Belongs to the fluoride channel Fluc/FEX (TC 1.A.43) family.</text>
</comment>
<evidence type="ECO:0000256" key="2">
    <source>
        <dbReference type="ARBA" id="ARBA00022475"/>
    </source>
</evidence>
<keyword evidence="10" id="KW-0479">Metal-binding</keyword>
<comment type="catalytic activity">
    <reaction evidence="8">
        <text>fluoride(in) = fluoride(out)</text>
        <dbReference type="Rhea" id="RHEA:76159"/>
        <dbReference type="ChEBI" id="CHEBI:17051"/>
    </reaction>
    <physiologicalReaction direction="left-to-right" evidence="8">
        <dbReference type="Rhea" id="RHEA:76160"/>
    </physiologicalReaction>
</comment>
<evidence type="ECO:0000256" key="8">
    <source>
        <dbReference type="ARBA" id="ARBA00035585"/>
    </source>
</evidence>
<evidence type="ECO:0000313" key="12">
    <source>
        <dbReference type="Proteomes" id="UP000557204"/>
    </source>
</evidence>
<evidence type="ECO:0000256" key="6">
    <source>
        <dbReference type="ARBA" id="ARBA00023303"/>
    </source>
</evidence>
<gene>
    <name evidence="10" type="primary">fluC</name>
    <name evidence="10" type="synonym">crcB</name>
    <name evidence="11" type="ORF">HLI28_03870</name>
</gene>
<dbReference type="GO" id="GO:0062054">
    <property type="term" value="F:fluoride channel activity"/>
    <property type="evidence" value="ECO:0007669"/>
    <property type="project" value="UniProtKB-UniRule"/>
</dbReference>
<name>A0A849K3R1_9MICO</name>
<accession>A0A849K3R1</accession>
<keyword evidence="10" id="KW-0406">Ion transport</keyword>
<keyword evidence="5 10" id="KW-0472">Membrane</keyword>
<evidence type="ECO:0000256" key="5">
    <source>
        <dbReference type="ARBA" id="ARBA00023136"/>
    </source>
</evidence>
<organism evidence="11 12">
    <name type="scientific">Isoptericola sediminis</name>
    <dbReference type="NCBI Taxonomy" id="2733572"/>
    <lineage>
        <taxon>Bacteria</taxon>
        <taxon>Bacillati</taxon>
        <taxon>Actinomycetota</taxon>
        <taxon>Actinomycetes</taxon>
        <taxon>Micrococcales</taxon>
        <taxon>Promicromonosporaceae</taxon>
        <taxon>Isoptericola</taxon>
    </lineage>
</organism>
<keyword evidence="3 10" id="KW-0812">Transmembrane</keyword>
<evidence type="ECO:0000256" key="9">
    <source>
        <dbReference type="ARBA" id="ARBA00049940"/>
    </source>
</evidence>
<dbReference type="GO" id="GO:0005886">
    <property type="term" value="C:plasma membrane"/>
    <property type="evidence" value="ECO:0007669"/>
    <property type="project" value="UniProtKB-SubCell"/>
</dbReference>
<comment type="function">
    <text evidence="9 10">Fluoride-specific ion channel. Important for reducing fluoride concentration in the cell, thus reducing its toxicity.</text>
</comment>
<sequence>MGTVAPDRHPHRDVRLVALVAAGGALGSAGRYGVGLALPPGSGGWPWATLAVNVLGAFLLGWLLEAVARRGLETPRLRRVRLFLGTGVLGGFTTYSALALETTTLTGDGAWSVAAVYAGATLVLGTLAALLGILLGLRTSRSTFGRLLHPEEGA</sequence>
<proteinExistence type="inferred from homology"/>
<evidence type="ECO:0000256" key="4">
    <source>
        <dbReference type="ARBA" id="ARBA00022989"/>
    </source>
</evidence>
<protein>
    <recommendedName>
        <fullName evidence="10">Fluoride-specific ion channel FluC</fullName>
    </recommendedName>
</protein>
<reference evidence="11 12" key="1">
    <citation type="submission" date="2020-05" db="EMBL/GenBank/DDBJ databases">
        <title>Genome sequence of Isoptericola sp. JC619 isolated from Chilika lagoon, India.</title>
        <authorList>
            <person name="Kumar D."/>
            <person name="Appam K."/>
            <person name="Gandham S."/>
            <person name="Uppada J."/>
            <person name="Sasikala C."/>
            <person name="Venkata Ramana C."/>
        </authorList>
    </citation>
    <scope>NUCLEOTIDE SEQUENCE [LARGE SCALE GENOMIC DNA]</scope>
    <source>
        <strain evidence="11 12">JC619</strain>
    </source>
</reference>
<dbReference type="AlphaFoldDB" id="A0A849K3R1"/>
<evidence type="ECO:0000256" key="1">
    <source>
        <dbReference type="ARBA" id="ARBA00004651"/>
    </source>
</evidence>
<feature type="transmembrane region" description="Helical" evidence="10">
    <location>
        <begin position="80"/>
        <end position="98"/>
    </location>
</feature>
<dbReference type="PANTHER" id="PTHR28259">
    <property type="entry name" value="FLUORIDE EXPORT PROTEIN 1-RELATED"/>
    <property type="match status" value="1"/>
</dbReference>
<feature type="transmembrane region" description="Helical" evidence="10">
    <location>
        <begin position="110"/>
        <end position="137"/>
    </location>
</feature>
<evidence type="ECO:0000256" key="7">
    <source>
        <dbReference type="ARBA" id="ARBA00035120"/>
    </source>
</evidence>
<keyword evidence="10" id="KW-0813">Transport</keyword>